<feature type="transmembrane region" description="Helical" evidence="7">
    <location>
        <begin position="262"/>
        <end position="283"/>
    </location>
</feature>
<feature type="transmembrane region" description="Helical" evidence="7">
    <location>
        <begin position="176"/>
        <end position="197"/>
    </location>
</feature>
<accession>A0A3P9A993</accession>
<dbReference type="Pfam" id="PF09815">
    <property type="entry name" value="XK-related"/>
    <property type="match status" value="1"/>
</dbReference>
<dbReference type="GO" id="GO:0043652">
    <property type="term" value="P:engulfment of apoptotic cell"/>
    <property type="evidence" value="ECO:0007669"/>
    <property type="project" value="TreeGrafter"/>
</dbReference>
<gene>
    <name evidence="8" type="primary">XKR8</name>
</gene>
<dbReference type="InterPro" id="IPR018629">
    <property type="entry name" value="XK-rel"/>
</dbReference>
<feature type="transmembrane region" description="Helical" evidence="7">
    <location>
        <begin position="203"/>
        <end position="220"/>
    </location>
</feature>
<dbReference type="InParanoid" id="A0A3P9A993"/>
<feature type="transmembrane region" description="Helical" evidence="7">
    <location>
        <begin position="43"/>
        <end position="67"/>
    </location>
</feature>
<dbReference type="Ensembl" id="ENSELUT00000027573.3">
    <property type="protein sequence ID" value="ENSELUP00000037766.2"/>
    <property type="gene ID" value="ENSELUG00000029226.2"/>
</dbReference>
<evidence type="ECO:0000313" key="8">
    <source>
        <dbReference type="Ensembl" id="ENSELUP00000037766.2"/>
    </source>
</evidence>
<dbReference type="PANTHER" id="PTHR16024">
    <property type="entry name" value="XK-RELATED PROTEIN"/>
    <property type="match status" value="1"/>
</dbReference>
<evidence type="ECO:0000256" key="5">
    <source>
        <dbReference type="ARBA" id="ARBA00022989"/>
    </source>
</evidence>
<reference evidence="8" key="3">
    <citation type="submission" date="2025-08" db="UniProtKB">
        <authorList>
            <consortium name="Ensembl"/>
        </authorList>
    </citation>
    <scope>IDENTIFICATION</scope>
</reference>
<dbReference type="Proteomes" id="UP000265140">
    <property type="component" value="Chromosome 10"/>
</dbReference>
<dbReference type="FunCoup" id="A0A3P9A993">
    <property type="interactions" value="6"/>
</dbReference>
<keyword evidence="9" id="KW-1185">Reference proteome</keyword>
<dbReference type="GO" id="GO:0005886">
    <property type="term" value="C:plasma membrane"/>
    <property type="evidence" value="ECO:0007669"/>
    <property type="project" value="UniProtKB-SubCell"/>
</dbReference>
<dbReference type="Bgee" id="ENSELUG00000029226">
    <property type="expression patterns" value="Expressed in nose and 13 other cell types or tissues"/>
</dbReference>
<feature type="transmembrane region" description="Helical" evidence="7">
    <location>
        <begin position="12"/>
        <end position="37"/>
    </location>
</feature>
<evidence type="ECO:0000256" key="4">
    <source>
        <dbReference type="ARBA" id="ARBA00022692"/>
    </source>
</evidence>
<proteinExistence type="inferred from homology"/>
<dbReference type="OMA" id="HEMSWIS"/>
<comment type="similarity">
    <text evidence="2 7">Belongs to the XK family.</text>
</comment>
<feature type="transmembrane region" description="Helical" evidence="7">
    <location>
        <begin position="295"/>
        <end position="317"/>
    </location>
</feature>
<evidence type="ECO:0000256" key="3">
    <source>
        <dbReference type="ARBA" id="ARBA00022475"/>
    </source>
</evidence>
<keyword evidence="3" id="KW-1003">Cell membrane</keyword>
<dbReference type="InterPro" id="IPR050895">
    <property type="entry name" value="XK-related_scramblase"/>
</dbReference>
<keyword evidence="4 7" id="KW-0812">Transmembrane</keyword>
<organism evidence="8 9">
    <name type="scientific">Esox lucius</name>
    <name type="common">Northern pike</name>
    <dbReference type="NCBI Taxonomy" id="8010"/>
    <lineage>
        <taxon>Eukaryota</taxon>
        <taxon>Metazoa</taxon>
        <taxon>Chordata</taxon>
        <taxon>Craniata</taxon>
        <taxon>Vertebrata</taxon>
        <taxon>Euteleostomi</taxon>
        <taxon>Actinopterygii</taxon>
        <taxon>Neopterygii</taxon>
        <taxon>Teleostei</taxon>
        <taxon>Protacanthopterygii</taxon>
        <taxon>Esociformes</taxon>
        <taxon>Esocidae</taxon>
        <taxon>Esox</taxon>
    </lineage>
</organism>
<sequence length="385" mass="44318">MEQVEAETFQSFFCDLFCLVFFLLDAVLDVYTVVSLYQEEAYVFMGFLVFILLGSSLLVNGFSWLWYVHDKDEREIKTEGLVQNLRTLKILHLFQMGLFYSSIRALWCGKRCAGHQPLKHDLSILCFFDAFSESAPQLVLMAVASASAIAVSVTMYHRSLRSFLPDKTNQGWRSSVVYFLWNLLLIASRVAAVALIASVFPCYIAAHFLCSWMVQFVIAWRHKTKFMDSTGGECLYQATVGLIWYFIWFNVVEGHSRLERKLYHVLMGLDISILCGIWVWQMIRNPPYFDLPIEPYVILVVVMFLYIVGVVLMLIYYRFYHPNLPQKTFTSVGPEGTLTGTTSENDVTPGTGFRYAVADDNPLENVMRVNKRMKNLADNFYFRTG</sequence>
<name>A0A3P9A993_ESOLU</name>
<dbReference type="GO" id="GO:0070782">
    <property type="term" value="P:phosphatidylserine exposure on apoptotic cell surface"/>
    <property type="evidence" value="ECO:0007669"/>
    <property type="project" value="TreeGrafter"/>
</dbReference>
<dbReference type="AlphaFoldDB" id="A0A3P9A993"/>
<keyword evidence="5 7" id="KW-1133">Transmembrane helix</keyword>
<dbReference type="GeneTree" id="ENSGT01140000282565"/>
<reference evidence="9" key="1">
    <citation type="journal article" date="2014" name="PLoS ONE">
        <title>The genome and linkage map of the northern pike (Esox lucius): conserved synteny revealed between the salmonid sister group and the Neoteleostei.</title>
        <authorList>
            <person name="Rondeau E.B."/>
            <person name="Minkley D.R."/>
            <person name="Leong J.S."/>
            <person name="Messmer A.M."/>
            <person name="Jantzen J.R."/>
            <person name="von Schalburg K.R."/>
            <person name="Lemon C."/>
            <person name="Bird N.H."/>
            <person name="Koop B.F."/>
        </authorList>
    </citation>
    <scope>NUCLEOTIDE SEQUENCE</scope>
</reference>
<evidence type="ECO:0000256" key="6">
    <source>
        <dbReference type="ARBA" id="ARBA00023136"/>
    </source>
</evidence>
<reference evidence="8" key="4">
    <citation type="submission" date="2025-09" db="UniProtKB">
        <authorList>
            <consortium name="Ensembl"/>
        </authorList>
    </citation>
    <scope>IDENTIFICATION</scope>
</reference>
<keyword evidence="6 7" id="KW-0472">Membrane</keyword>
<dbReference type="PANTHER" id="PTHR16024:SF19">
    <property type="entry name" value="XK-RELATED PROTEIN"/>
    <property type="match status" value="1"/>
</dbReference>
<dbReference type="GO" id="GO:1902742">
    <property type="term" value="P:apoptotic process involved in development"/>
    <property type="evidence" value="ECO:0007669"/>
    <property type="project" value="TreeGrafter"/>
</dbReference>
<feature type="transmembrane region" description="Helical" evidence="7">
    <location>
        <begin position="138"/>
        <end position="156"/>
    </location>
</feature>
<evidence type="ECO:0000256" key="7">
    <source>
        <dbReference type="RuleBase" id="RU910716"/>
    </source>
</evidence>
<protein>
    <recommendedName>
        <fullName evidence="7">XK-related protein</fullName>
    </recommendedName>
</protein>
<evidence type="ECO:0000256" key="2">
    <source>
        <dbReference type="ARBA" id="ARBA00008789"/>
    </source>
</evidence>
<evidence type="ECO:0000256" key="1">
    <source>
        <dbReference type="ARBA" id="ARBA00004651"/>
    </source>
</evidence>
<evidence type="ECO:0000313" key="9">
    <source>
        <dbReference type="Proteomes" id="UP000265140"/>
    </source>
</evidence>
<comment type="subcellular location">
    <subcellularLocation>
        <location evidence="1">Cell membrane</location>
        <topology evidence="1">Multi-pass membrane protein</topology>
    </subcellularLocation>
    <subcellularLocation>
        <location evidence="7">Membrane</location>
        <topology evidence="7">Multi-pass membrane protein</topology>
    </subcellularLocation>
</comment>
<reference evidence="8" key="2">
    <citation type="submission" date="2020-02" db="EMBL/GenBank/DDBJ databases">
        <title>Esox lucius (northern pike) genome, fEsoLuc1, primary haplotype.</title>
        <authorList>
            <person name="Myers G."/>
            <person name="Karagic N."/>
            <person name="Meyer A."/>
            <person name="Pippel M."/>
            <person name="Reichard M."/>
            <person name="Winkler S."/>
            <person name="Tracey A."/>
            <person name="Sims Y."/>
            <person name="Howe K."/>
            <person name="Rhie A."/>
            <person name="Formenti G."/>
            <person name="Durbin R."/>
            <person name="Fedrigo O."/>
            <person name="Jarvis E.D."/>
        </authorList>
    </citation>
    <scope>NUCLEOTIDE SEQUENCE [LARGE SCALE GENOMIC DNA]</scope>
</reference>